<evidence type="ECO:0000256" key="13">
    <source>
        <dbReference type="ARBA" id="ARBA00032493"/>
    </source>
</evidence>
<evidence type="ECO:0000256" key="10">
    <source>
        <dbReference type="ARBA" id="ARBA00023033"/>
    </source>
</evidence>
<dbReference type="EMBL" id="BAAAOS010000005">
    <property type="protein sequence ID" value="GAA1552605.1"/>
    <property type="molecule type" value="Genomic_DNA"/>
</dbReference>
<evidence type="ECO:0000256" key="4">
    <source>
        <dbReference type="ARBA" id="ARBA00013076"/>
    </source>
</evidence>
<reference evidence="17" key="1">
    <citation type="journal article" date="2019" name="Int. J. Syst. Evol. Microbiol.">
        <title>The Global Catalogue of Microorganisms (GCM) 10K type strain sequencing project: providing services to taxonomists for standard genome sequencing and annotation.</title>
        <authorList>
            <consortium name="The Broad Institute Genomics Platform"/>
            <consortium name="The Broad Institute Genome Sequencing Center for Infectious Disease"/>
            <person name="Wu L."/>
            <person name="Ma J."/>
        </authorList>
    </citation>
    <scope>NUCLEOTIDE SEQUENCE [LARGE SCALE GENOMIC DNA]</scope>
    <source>
        <strain evidence="17">JCM 14969</strain>
    </source>
</reference>
<keyword evidence="8" id="KW-0521">NADP</keyword>
<dbReference type="SUPFAM" id="SSF51905">
    <property type="entry name" value="FAD/NAD(P)-binding domain"/>
    <property type="match status" value="1"/>
</dbReference>
<comment type="pathway">
    <text evidence="2">Siderophore biosynthesis.</text>
</comment>
<keyword evidence="17" id="KW-1185">Reference proteome</keyword>
<dbReference type="Proteomes" id="UP001500393">
    <property type="component" value="Unassembled WGS sequence"/>
</dbReference>
<evidence type="ECO:0000256" key="14">
    <source>
        <dbReference type="ARBA" id="ARBA00032738"/>
    </source>
</evidence>
<evidence type="ECO:0000256" key="9">
    <source>
        <dbReference type="ARBA" id="ARBA00023002"/>
    </source>
</evidence>
<protein>
    <recommendedName>
        <fullName evidence="5">L-lysine N6-monooxygenase MbtG</fullName>
        <ecNumber evidence="4">1.14.13.59</ecNumber>
    </recommendedName>
    <alternativeName>
        <fullName evidence="14">Lysine 6-N-hydroxylase</fullName>
    </alternativeName>
    <alternativeName>
        <fullName evidence="13">Lysine N6-hydroxylase</fullName>
    </alternativeName>
    <alternativeName>
        <fullName evidence="11">Lysine-N-oxygenase</fullName>
    </alternativeName>
    <alternativeName>
        <fullName evidence="12">Mycobactin synthase protein G</fullName>
    </alternativeName>
</protein>
<comment type="cofactor">
    <cofactor evidence="1">
        <name>FAD</name>
        <dbReference type="ChEBI" id="CHEBI:57692"/>
    </cofactor>
</comment>
<evidence type="ECO:0000256" key="5">
    <source>
        <dbReference type="ARBA" id="ARBA00016406"/>
    </source>
</evidence>
<keyword evidence="9" id="KW-0560">Oxidoreductase</keyword>
<evidence type="ECO:0000256" key="12">
    <source>
        <dbReference type="ARBA" id="ARBA00031158"/>
    </source>
</evidence>
<evidence type="ECO:0000313" key="16">
    <source>
        <dbReference type="EMBL" id="GAA1552605.1"/>
    </source>
</evidence>
<gene>
    <name evidence="16" type="ORF">GCM10009789_02740</name>
</gene>
<dbReference type="InterPro" id="IPR025700">
    <property type="entry name" value="Lys/Orn_oxygenase"/>
</dbReference>
<keyword evidence="6" id="KW-0285">Flavoprotein</keyword>
<keyword evidence="7" id="KW-0274">FAD</keyword>
<evidence type="ECO:0000256" key="3">
    <source>
        <dbReference type="ARBA" id="ARBA00007588"/>
    </source>
</evidence>
<dbReference type="EC" id="1.14.13.59" evidence="4"/>
<dbReference type="InterPro" id="IPR036188">
    <property type="entry name" value="FAD/NAD-bd_sf"/>
</dbReference>
<evidence type="ECO:0000256" key="2">
    <source>
        <dbReference type="ARBA" id="ARBA00004924"/>
    </source>
</evidence>
<dbReference type="Pfam" id="PF13434">
    <property type="entry name" value="Lys_Orn_oxgnase"/>
    <property type="match status" value="1"/>
</dbReference>
<evidence type="ECO:0000256" key="8">
    <source>
        <dbReference type="ARBA" id="ARBA00022857"/>
    </source>
</evidence>
<name>A0ABP4MYU0_9ACTN</name>
<comment type="caution">
    <text evidence="16">The sequence shown here is derived from an EMBL/GenBank/DDBJ whole genome shotgun (WGS) entry which is preliminary data.</text>
</comment>
<comment type="similarity">
    <text evidence="3">Belongs to the lysine N(6)-hydroxylase/L-ornithine N(5)-oxygenase family.</text>
</comment>
<sequence>MSEQMSRSDVEVELLAIGAGPSNLGLAVALEELAPDLAENSLLIDRNQTIEWQQGMLMSWATSQVSFLKDLVTQRDPRSKFSFLNHLYETGRLDEFVNMSTFTPYRVEFAEYLRWVAGSLGKVRIELGRECVGVRPRRDEAGAVTGWVTTLADGTAITSRYLVYGGSREANIPPVFADVPRNRIVHSTEYRQRVTQMSGELPYRVALVGSSQSAAEMFRALRDDLPDSEVTWLMRSIGLSSDQSSKFTNELYYPSFVDEFYDAPPAAREQILRELYRTNYSVVTPPMLEHLYADLYLDRFNERTERRLVPMVDITAAREAGDEVVLELTDRRTGAVTELARDLVFLGTGFDTRMPRLVRDLASDLELDRIDVSRQYRLELGTDSAAACYLQGVNEDTHGISDSLLSVLAQRAEEICRDIVAHRERIPAGAVSAEESATL</sequence>
<evidence type="ECO:0000256" key="7">
    <source>
        <dbReference type="ARBA" id="ARBA00022827"/>
    </source>
</evidence>
<accession>A0ABP4MYU0</accession>
<evidence type="ECO:0000256" key="15">
    <source>
        <dbReference type="ARBA" id="ARBA00048407"/>
    </source>
</evidence>
<proteinExistence type="inferred from homology"/>
<dbReference type="Gene3D" id="3.50.50.60">
    <property type="entry name" value="FAD/NAD(P)-binding domain"/>
    <property type="match status" value="1"/>
</dbReference>
<evidence type="ECO:0000256" key="6">
    <source>
        <dbReference type="ARBA" id="ARBA00022630"/>
    </source>
</evidence>
<dbReference type="RefSeq" id="WP_344208836.1">
    <property type="nucleotide sequence ID" value="NZ_BAAAOS010000005.1"/>
</dbReference>
<keyword evidence="10" id="KW-0503">Monooxygenase</keyword>
<organism evidence="16 17">
    <name type="scientific">Kribbella sancticallisti</name>
    <dbReference type="NCBI Taxonomy" id="460087"/>
    <lineage>
        <taxon>Bacteria</taxon>
        <taxon>Bacillati</taxon>
        <taxon>Actinomycetota</taxon>
        <taxon>Actinomycetes</taxon>
        <taxon>Propionibacteriales</taxon>
        <taxon>Kribbellaceae</taxon>
        <taxon>Kribbella</taxon>
    </lineage>
</organism>
<evidence type="ECO:0000313" key="17">
    <source>
        <dbReference type="Proteomes" id="UP001500393"/>
    </source>
</evidence>
<comment type="catalytic activity">
    <reaction evidence="15">
        <text>L-lysine + NADPH + O2 = N(6)-hydroxy-L-lysine + NADP(+) + H2O</text>
        <dbReference type="Rhea" id="RHEA:23228"/>
        <dbReference type="ChEBI" id="CHEBI:15377"/>
        <dbReference type="ChEBI" id="CHEBI:15379"/>
        <dbReference type="ChEBI" id="CHEBI:32551"/>
        <dbReference type="ChEBI" id="CHEBI:57783"/>
        <dbReference type="ChEBI" id="CHEBI:57820"/>
        <dbReference type="ChEBI" id="CHEBI:58349"/>
        <dbReference type="EC" id="1.14.13.59"/>
    </reaction>
</comment>
<dbReference type="PANTHER" id="PTHR42802">
    <property type="entry name" value="MONOOXYGENASE"/>
    <property type="match status" value="1"/>
</dbReference>
<dbReference type="PANTHER" id="PTHR42802:SF1">
    <property type="entry name" value="L-ORNITHINE N(5)-MONOOXYGENASE"/>
    <property type="match status" value="1"/>
</dbReference>
<evidence type="ECO:0000256" key="1">
    <source>
        <dbReference type="ARBA" id="ARBA00001974"/>
    </source>
</evidence>
<evidence type="ECO:0000256" key="11">
    <source>
        <dbReference type="ARBA" id="ARBA00029939"/>
    </source>
</evidence>